<accession>A0A5N6D004</accession>
<dbReference type="Proteomes" id="UP000320431">
    <property type="component" value="Unassembled WGS sequence"/>
</dbReference>
<dbReference type="EMBL" id="VICD02000008">
    <property type="protein sequence ID" value="KAB8198575.1"/>
    <property type="molecule type" value="Genomic_DNA"/>
</dbReference>
<protein>
    <submittedName>
        <fullName evidence="1">Uncharacterized protein</fullName>
    </submittedName>
</protein>
<organism evidence="1 2">
    <name type="scientific">Marilutibacter maris</name>
    <dbReference type="NCBI Taxonomy" id="1605891"/>
    <lineage>
        <taxon>Bacteria</taxon>
        <taxon>Pseudomonadati</taxon>
        <taxon>Pseudomonadota</taxon>
        <taxon>Gammaproteobacteria</taxon>
        <taxon>Lysobacterales</taxon>
        <taxon>Lysobacteraceae</taxon>
        <taxon>Marilutibacter</taxon>
    </lineage>
</organism>
<dbReference type="RefSeq" id="WP_141480931.1">
    <property type="nucleotide sequence ID" value="NZ_VICD02000008.1"/>
</dbReference>
<reference evidence="1 2" key="1">
    <citation type="submission" date="2019-10" db="EMBL/GenBank/DDBJ databases">
        <title>Lysobacter alkalisoli sp. nov., isolated from saline-alkaline soil.</title>
        <authorList>
            <person name="Sun J.-Q."/>
        </authorList>
    </citation>
    <scope>NUCLEOTIDE SEQUENCE [LARGE SCALE GENOMIC DNA]</scope>
    <source>
        <strain evidence="1 2">KCTC 42381</strain>
    </source>
</reference>
<sequence>MTQVLAEGTFIMGSLLCLLLALSGSSAGDELSLGGIVLGQPEASVIEALGPPGERVEGEADRLPIRLSWPGLTIRLDEQGVGSIVGTDPGYCTPSGACPGMSRAEVRHIYGARLETATMGGKPVGRVWNDGCWLGFLYDSGSVHTVEVGCVP</sequence>
<dbReference type="AlphaFoldDB" id="A0A5N6D004"/>
<proteinExistence type="predicted"/>
<comment type="caution">
    <text evidence="1">The sequence shown here is derived from an EMBL/GenBank/DDBJ whole genome shotgun (WGS) entry which is preliminary data.</text>
</comment>
<gene>
    <name evidence="1" type="ORF">FKV24_001380</name>
</gene>
<name>A0A5N6D004_9GAMM</name>
<evidence type="ECO:0000313" key="2">
    <source>
        <dbReference type="Proteomes" id="UP000320431"/>
    </source>
</evidence>
<evidence type="ECO:0000313" key="1">
    <source>
        <dbReference type="EMBL" id="KAB8198575.1"/>
    </source>
</evidence>